<name>G4T2T1_META2</name>
<dbReference type="STRING" id="1091494.MEALZ_0871"/>
<keyword evidence="10" id="KW-1185">Reference proteome</keyword>
<evidence type="ECO:0000256" key="2">
    <source>
        <dbReference type="ARBA" id="ARBA00022692"/>
    </source>
</evidence>
<evidence type="ECO:0000256" key="5">
    <source>
        <dbReference type="ARBA" id="ARBA00023098"/>
    </source>
</evidence>
<dbReference type="PATRIC" id="fig|271065.3.peg.888"/>
<dbReference type="Pfam" id="PF11154">
    <property type="entry name" value="DUF2934"/>
    <property type="match status" value="1"/>
</dbReference>
<evidence type="ECO:0000256" key="6">
    <source>
        <dbReference type="ARBA" id="ARBA00023136"/>
    </source>
</evidence>
<evidence type="ECO:0000259" key="8">
    <source>
        <dbReference type="Pfam" id="PF04116"/>
    </source>
</evidence>
<sequence>MTQTMNASMNLFEAIASWPMITSFDLAGFTLLMFFIILSAIEAHRPRKKLPKSNLKNSYRVNITLLLFNSLVLSLLSVSSLLVVAEHFSGAGILSGMSDSLIKAALSLIVLDLVFYLWHKACHDFDVLWLFHKVHHSEPYLNASTAYRVHILEILAATLIKALSIVIFGFDKASVLAYELLMMLFVMFHHANIAFSREKDLGYLFITPYLHRVHHSTVRAEHDRNYGAVFSIWDRLFGTLIELEPKQIGLNSQPPLTFFKLLKFGVTSEPKANPVGDIPEAMPMIAEAAYFRAEKRGFEPGNEMLDWLEAEREVVRNAYAGNAIKKRFRFDIGTLLKLSLKNNGAMQS</sequence>
<feature type="domain" description="Fatty acid hydroxylase" evidence="8">
    <location>
        <begin position="105"/>
        <end position="239"/>
    </location>
</feature>
<keyword evidence="3 7" id="KW-1133">Transmembrane helix</keyword>
<evidence type="ECO:0000256" key="7">
    <source>
        <dbReference type="SAM" id="Phobius"/>
    </source>
</evidence>
<keyword evidence="6 7" id="KW-0472">Membrane</keyword>
<dbReference type="InterPro" id="IPR021327">
    <property type="entry name" value="DUF2934"/>
</dbReference>
<dbReference type="InterPro" id="IPR006694">
    <property type="entry name" value="Fatty_acid_hydroxylase"/>
</dbReference>
<evidence type="ECO:0000313" key="9">
    <source>
        <dbReference type="EMBL" id="CCE22565.1"/>
    </source>
</evidence>
<comment type="subcellular location">
    <subcellularLocation>
        <location evidence="1">Endomembrane system</location>
        <topology evidence="1">Multi-pass membrane protein</topology>
    </subcellularLocation>
</comment>
<dbReference type="PANTHER" id="PTHR21624:SF1">
    <property type="entry name" value="ALKYLGLYCEROL MONOOXYGENASE"/>
    <property type="match status" value="1"/>
</dbReference>
<dbReference type="PANTHER" id="PTHR21624">
    <property type="entry name" value="STEROL DESATURASE-RELATED PROTEIN"/>
    <property type="match status" value="1"/>
</dbReference>
<dbReference type="GO" id="GO:0012505">
    <property type="term" value="C:endomembrane system"/>
    <property type="evidence" value="ECO:0007669"/>
    <property type="project" value="UniProtKB-SubCell"/>
</dbReference>
<evidence type="ECO:0000256" key="4">
    <source>
        <dbReference type="ARBA" id="ARBA00023002"/>
    </source>
</evidence>
<dbReference type="InterPro" id="IPR051689">
    <property type="entry name" value="Sterol_desaturase/TMEM195"/>
</dbReference>
<dbReference type="Pfam" id="PF04116">
    <property type="entry name" value="FA_hydroxylase"/>
    <property type="match status" value="1"/>
</dbReference>
<reference evidence="10" key="1">
    <citation type="journal article" date="2012" name="J. Bacteriol.">
        <title>Genome sequence of the haloalkaliphilic methanotrophic bacterium Methylomicrobium alcaliphilum 20Z.</title>
        <authorList>
            <person name="Vuilleumier S."/>
            <person name="Khmelenina V.N."/>
            <person name="Bringel F."/>
            <person name="Reshetnikov A.S."/>
            <person name="Lajus A."/>
            <person name="Mangenot S."/>
            <person name="Rouy Z."/>
            <person name="Op den Camp H.J."/>
            <person name="Jetten M.S."/>
            <person name="Dispirito A.A."/>
            <person name="Dunfield P."/>
            <person name="Klotz M.G."/>
            <person name="Semrau J.D."/>
            <person name="Stein L.Y."/>
            <person name="Barbe V."/>
            <person name="Medigue C."/>
            <person name="Trotsenko Y.A."/>
            <person name="Kalyuzhnaya M.G."/>
        </authorList>
    </citation>
    <scope>NUCLEOTIDE SEQUENCE [LARGE SCALE GENOMIC DNA]</scope>
    <source>
        <strain evidence="10">DSM 19304 / NCIMB 14124 / VKM B-2133 / 20Z</strain>
    </source>
</reference>
<accession>G4T2T1</accession>
<dbReference type="GO" id="GO:0008610">
    <property type="term" value="P:lipid biosynthetic process"/>
    <property type="evidence" value="ECO:0007669"/>
    <property type="project" value="InterPro"/>
</dbReference>
<evidence type="ECO:0000313" key="10">
    <source>
        <dbReference type="Proteomes" id="UP000008315"/>
    </source>
</evidence>
<feature type="transmembrane region" description="Helical" evidence="7">
    <location>
        <begin position="61"/>
        <end position="85"/>
    </location>
</feature>
<keyword evidence="2 7" id="KW-0812">Transmembrane</keyword>
<feature type="transmembrane region" description="Helical" evidence="7">
    <location>
        <begin position="176"/>
        <end position="195"/>
    </location>
</feature>
<protein>
    <submittedName>
        <fullName evidence="9">Fatty acid hydroxylase</fullName>
    </submittedName>
</protein>
<keyword evidence="4" id="KW-0560">Oxidoreductase</keyword>
<dbReference type="AlphaFoldDB" id="G4T2T1"/>
<dbReference type="GO" id="GO:0006643">
    <property type="term" value="P:membrane lipid metabolic process"/>
    <property type="evidence" value="ECO:0007669"/>
    <property type="project" value="TreeGrafter"/>
</dbReference>
<gene>
    <name evidence="9" type="ordered locus">MEALZ_0871</name>
</gene>
<feature type="transmembrane region" description="Helical" evidence="7">
    <location>
        <begin position="20"/>
        <end position="41"/>
    </location>
</feature>
<dbReference type="KEGG" id="mah:MEALZ_0871"/>
<dbReference type="GO" id="GO:0016020">
    <property type="term" value="C:membrane"/>
    <property type="evidence" value="ECO:0007669"/>
    <property type="project" value="GOC"/>
</dbReference>
<dbReference type="EMBL" id="FO082060">
    <property type="protein sequence ID" value="CCE22565.1"/>
    <property type="molecule type" value="Genomic_DNA"/>
</dbReference>
<dbReference type="Proteomes" id="UP000008315">
    <property type="component" value="Chromosome"/>
</dbReference>
<evidence type="ECO:0000256" key="1">
    <source>
        <dbReference type="ARBA" id="ARBA00004127"/>
    </source>
</evidence>
<dbReference type="GO" id="GO:0005506">
    <property type="term" value="F:iron ion binding"/>
    <property type="evidence" value="ECO:0007669"/>
    <property type="project" value="InterPro"/>
</dbReference>
<feature type="transmembrane region" description="Helical" evidence="7">
    <location>
        <begin position="151"/>
        <end position="170"/>
    </location>
</feature>
<proteinExistence type="predicted"/>
<feature type="transmembrane region" description="Helical" evidence="7">
    <location>
        <begin position="100"/>
        <end position="118"/>
    </location>
</feature>
<evidence type="ECO:0000256" key="3">
    <source>
        <dbReference type="ARBA" id="ARBA00022989"/>
    </source>
</evidence>
<organism evidence="9 10">
    <name type="scientific">Methylotuvimicrobium alcaliphilum (strain DSM 19304 / NCIMB 14124 / VKM B-2133 / 20Z)</name>
    <name type="common">Methylomicrobium alcaliphilum</name>
    <dbReference type="NCBI Taxonomy" id="1091494"/>
    <lineage>
        <taxon>Bacteria</taxon>
        <taxon>Pseudomonadati</taxon>
        <taxon>Pseudomonadota</taxon>
        <taxon>Gammaproteobacteria</taxon>
        <taxon>Methylococcales</taxon>
        <taxon>Methylococcaceae</taxon>
        <taxon>Methylotuvimicrobium</taxon>
    </lineage>
</organism>
<dbReference type="RefSeq" id="WP_014147366.1">
    <property type="nucleotide sequence ID" value="NC_016112.1"/>
</dbReference>
<dbReference type="HOGENOM" id="CLU_033631_0_0_6"/>
<dbReference type="GO" id="GO:0050479">
    <property type="term" value="F:glyceryl-ether monooxygenase activity"/>
    <property type="evidence" value="ECO:0007669"/>
    <property type="project" value="TreeGrafter"/>
</dbReference>
<keyword evidence="5" id="KW-0443">Lipid metabolism</keyword>